<feature type="region of interest" description="Disordered" evidence="2">
    <location>
        <begin position="288"/>
        <end position="307"/>
    </location>
</feature>
<evidence type="ECO:0000313" key="3">
    <source>
        <dbReference type="EMBL" id="KAG0301019.1"/>
    </source>
</evidence>
<feature type="compositionally biased region" description="Low complexity" evidence="2">
    <location>
        <begin position="239"/>
        <end position="248"/>
    </location>
</feature>
<name>A0A9P6QXW2_9FUNG</name>
<feature type="coiled-coil region" evidence="1">
    <location>
        <begin position="126"/>
        <end position="160"/>
    </location>
</feature>
<dbReference type="EMBL" id="JAAAIN010001680">
    <property type="protein sequence ID" value="KAG0301019.1"/>
    <property type="molecule type" value="Genomic_DNA"/>
</dbReference>
<sequence length="861" mass="96409">MTDAEMSSIGTTQALEEGLSVATSKFNTERFGALSVHPNSAPATNLGTATGSGTDQYRDVHPSGIQDDEFDNHGNFDNLDDFDFTDLDDDFAVDDIAMDTEHDYPRLSGSRVAVETRSRRLVVEENNQDSSESEALKEKLAELEELLRERDAELQSKSGEVTILRSNLDLRKKELVKAEDDLRVAHEKHRAELLAADEKLQAELEKTEVEHHFAVSKMIMDGQRSSKTQTQPVTRHQGPSFPFSSMSSTPSISSAPFGAFSSSQASMKTKSKSDGAFSLDNFKASQNAMSKSRSLGSKTPSFDKPKSVPLLTAENARATKPIFGFNSDIPTQSPEEVIRDSLFATREFDLGLPQLRTIDPDEEQHAPLKGTGNTELYVWWNVGLYSGQRIITNHRVNPFDADLGSKKFNDNLHLGTVTQGCYKSVLGLVQKVSARTKEQALRHTSRLLQVSLILEKPQHALNALKILRILMMTYEDISVEVSKGSVPFLEHDNEDAWDVVPSETSLPSALACVEYLLLTRLARNPPVKEAIGGVTYRLKEEVENLFQLEIIQVLNFVAWSQLEAMQLARTFVPLIRKGVFEEVIRFQAAKNNFQKVHLMVNVLDFVSREVECCKLLMGWRMSQLAWSSNFRFMNTIIGLLGAKAESMEKLANGVVPRIKITILDIIHRCLCVNLEQTKRMVADTKLMVTLVHAIRDLEEVAEEIHHQKALVSMFRSKGPDGGFTTNFRENRSHPLLKKPLFMTSMGLGNLSRPLKATGTEEGVSPLASVPLNPYDKLYDYLAVMKLGMEMTLNLLRAFPDDVKKYFGRRPSEKHSLAFAVSKIVVRDLGLTETAQNLAHDILYELVPDDETEQEYLELVRD</sequence>
<evidence type="ECO:0000256" key="2">
    <source>
        <dbReference type="SAM" id="MobiDB-lite"/>
    </source>
</evidence>
<keyword evidence="4" id="KW-1185">Reference proteome</keyword>
<protein>
    <submittedName>
        <fullName evidence="3">Uncharacterized protein</fullName>
    </submittedName>
</protein>
<dbReference type="Proteomes" id="UP000823405">
    <property type="component" value="Unassembled WGS sequence"/>
</dbReference>
<organism evidence="3 4">
    <name type="scientific">Linnemannia gamsii</name>
    <dbReference type="NCBI Taxonomy" id="64522"/>
    <lineage>
        <taxon>Eukaryota</taxon>
        <taxon>Fungi</taxon>
        <taxon>Fungi incertae sedis</taxon>
        <taxon>Mucoromycota</taxon>
        <taxon>Mortierellomycotina</taxon>
        <taxon>Mortierellomycetes</taxon>
        <taxon>Mortierellales</taxon>
        <taxon>Mortierellaceae</taxon>
        <taxon>Linnemannia</taxon>
    </lineage>
</organism>
<proteinExistence type="predicted"/>
<comment type="caution">
    <text evidence="3">The sequence shown here is derived from an EMBL/GenBank/DDBJ whole genome shotgun (WGS) entry which is preliminary data.</text>
</comment>
<feature type="compositionally biased region" description="Polar residues" evidence="2">
    <location>
        <begin position="223"/>
        <end position="234"/>
    </location>
</feature>
<evidence type="ECO:0000256" key="1">
    <source>
        <dbReference type="SAM" id="Coils"/>
    </source>
</evidence>
<reference evidence="3" key="1">
    <citation type="journal article" date="2020" name="Fungal Divers.">
        <title>Resolving the Mortierellaceae phylogeny through synthesis of multi-gene phylogenetics and phylogenomics.</title>
        <authorList>
            <person name="Vandepol N."/>
            <person name="Liber J."/>
            <person name="Desiro A."/>
            <person name="Na H."/>
            <person name="Kennedy M."/>
            <person name="Barry K."/>
            <person name="Grigoriev I.V."/>
            <person name="Miller A.N."/>
            <person name="O'Donnell K."/>
            <person name="Stajich J.E."/>
            <person name="Bonito G."/>
        </authorList>
    </citation>
    <scope>NUCLEOTIDE SEQUENCE</scope>
    <source>
        <strain evidence="3">NVP60</strain>
    </source>
</reference>
<gene>
    <name evidence="3" type="ORF">BGZ97_002978</name>
</gene>
<keyword evidence="1" id="KW-0175">Coiled coil</keyword>
<evidence type="ECO:0000313" key="4">
    <source>
        <dbReference type="Proteomes" id="UP000823405"/>
    </source>
</evidence>
<dbReference type="OrthoDB" id="2395641at2759"/>
<feature type="region of interest" description="Disordered" evidence="2">
    <location>
        <begin position="221"/>
        <end position="248"/>
    </location>
</feature>
<dbReference type="AlphaFoldDB" id="A0A9P6QXW2"/>
<accession>A0A9P6QXW2</accession>
<feature type="compositionally biased region" description="Polar residues" evidence="2">
    <location>
        <begin position="288"/>
        <end position="300"/>
    </location>
</feature>